<evidence type="ECO:0000313" key="7">
    <source>
        <dbReference type="EMBL" id="CAB4336943.1"/>
    </source>
</evidence>
<accession>A0A6J6S5J4</accession>
<dbReference type="InterPro" id="IPR050367">
    <property type="entry name" value="APC_superfamily"/>
</dbReference>
<feature type="transmembrane region" description="Helical" evidence="5">
    <location>
        <begin position="237"/>
        <end position="259"/>
    </location>
</feature>
<evidence type="ECO:0000256" key="5">
    <source>
        <dbReference type="SAM" id="Phobius"/>
    </source>
</evidence>
<evidence type="ECO:0000256" key="2">
    <source>
        <dbReference type="ARBA" id="ARBA00022692"/>
    </source>
</evidence>
<evidence type="ECO:0000313" key="10">
    <source>
        <dbReference type="EMBL" id="CAB5142324.1"/>
    </source>
</evidence>
<evidence type="ECO:0000256" key="1">
    <source>
        <dbReference type="ARBA" id="ARBA00004141"/>
    </source>
</evidence>
<dbReference type="GO" id="GO:0055085">
    <property type="term" value="P:transmembrane transport"/>
    <property type="evidence" value="ECO:0007669"/>
    <property type="project" value="InterPro"/>
</dbReference>
<dbReference type="InterPro" id="IPR004841">
    <property type="entry name" value="AA-permease/SLC12A_dom"/>
</dbReference>
<sequence>MAQLERNAVGLREVVFQSICSMAPGAAIAASIPFGAPLAGGALPLAVIFAFIGIFFTASSIGQLAAHIPSAGSVATYSAVGLRPWVGFLVGWAYAAVEVLIVPLVMLQLGYTVAGEWNAEQPSFSAGNWWIFTVAGTLLVGGIVYKGVRSSARTGVILGAIEIGVFLLVGIILVIKAGGNNDLAVFSPHYANAPGFAGWSGVIAGSVFCLLAFSGFEAAAPLAEETENPRKNIPKAVMYATISIGALYAFTTYAATVAFGPEKFKDFAASNNGAPWDGLAKGVGTIFWILVLFAIINSTIANANAGANVFTRTAYAFGRAGAFPKFLSEIDPKHKTPRNAVIVQLVVGLVLALGLGAKYSPQMAFGIIATGLVVAVVPVYMIANLACIGYFTKHRREERHPVIHIVVPLVGFIFLIPGFFNAAGITGMPGLSFIVSLSSPLTYGAYAMGVWMLFGLVALAYLNSSKPNAIKEVATIHG</sequence>
<dbReference type="Pfam" id="PF00324">
    <property type="entry name" value="AA_permease"/>
    <property type="match status" value="1"/>
</dbReference>
<dbReference type="AlphaFoldDB" id="A0A6J6S5J4"/>
<feature type="transmembrane region" description="Helical" evidence="5">
    <location>
        <begin position="85"/>
        <end position="109"/>
    </location>
</feature>
<gene>
    <name evidence="8" type="ORF">UFOPK2731_00772</name>
    <name evidence="9" type="ORF">UFOPK3161_00536</name>
    <name evidence="7" type="ORF">UFOPK3962_00658</name>
    <name evidence="10" type="ORF">UFOPK4427_00569</name>
</gene>
<feature type="transmembrane region" description="Helical" evidence="5">
    <location>
        <begin position="14"/>
        <end position="36"/>
    </location>
</feature>
<feature type="transmembrane region" description="Helical" evidence="5">
    <location>
        <begin position="155"/>
        <end position="175"/>
    </location>
</feature>
<evidence type="ECO:0000313" key="9">
    <source>
        <dbReference type="EMBL" id="CAB4820802.1"/>
    </source>
</evidence>
<comment type="subcellular location">
    <subcellularLocation>
        <location evidence="1">Membrane</location>
        <topology evidence="1">Multi-pass membrane protein</topology>
    </subcellularLocation>
</comment>
<organism evidence="8">
    <name type="scientific">freshwater metagenome</name>
    <dbReference type="NCBI Taxonomy" id="449393"/>
    <lineage>
        <taxon>unclassified sequences</taxon>
        <taxon>metagenomes</taxon>
        <taxon>ecological metagenomes</taxon>
    </lineage>
</organism>
<feature type="transmembrane region" description="Helical" evidence="5">
    <location>
        <begin position="129"/>
        <end position="148"/>
    </location>
</feature>
<feature type="transmembrane region" description="Helical" evidence="5">
    <location>
        <begin position="363"/>
        <end position="391"/>
    </location>
</feature>
<dbReference type="EMBL" id="CAFABC010000009">
    <property type="protein sequence ID" value="CAB4820802.1"/>
    <property type="molecule type" value="Genomic_DNA"/>
</dbReference>
<dbReference type="GO" id="GO:0016020">
    <property type="term" value="C:membrane"/>
    <property type="evidence" value="ECO:0007669"/>
    <property type="project" value="UniProtKB-SubCell"/>
</dbReference>
<feature type="transmembrane region" description="Helical" evidence="5">
    <location>
        <begin position="42"/>
        <end position="64"/>
    </location>
</feature>
<dbReference type="Gene3D" id="1.20.1740.10">
    <property type="entry name" value="Amino acid/polyamine transporter I"/>
    <property type="match status" value="1"/>
</dbReference>
<keyword evidence="2 5" id="KW-0812">Transmembrane</keyword>
<dbReference type="EMBL" id="CAEZYO010000018">
    <property type="protein sequence ID" value="CAB4730076.1"/>
    <property type="molecule type" value="Genomic_DNA"/>
</dbReference>
<evidence type="ECO:0000256" key="3">
    <source>
        <dbReference type="ARBA" id="ARBA00022989"/>
    </source>
</evidence>
<keyword evidence="3 5" id="KW-1133">Transmembrane helix</keyword>
<protein>
    <submittedName>
        <fullName evidence="8">Unannotated protein</fullName>
    </submittedName>
</protein>
<evidence type="ECO:0000256" key="4">
    <source>
        <dbReference type="ARBA" id="ARBA00023136"/>
    </source>
</evidence>
<dbReference type="EMBL" id="CAESAH010000013">
    <property type="protein sequence ID" value="CAB4336943.1"/>
    <property type="molecule type" value="Genomic_DNA"/>
</dbReference>
<dbReference type="PANTHER" id="PTHR42770">
    <property type="entry name" value="AMINO ACID TRANSPORTER-RELATED"/>
    <property type="match status" value="1"/>
</dbReference>
<feature type="domain" description="Amino acid permease/ SLC12A" evidence="6">
    <location>
        <begin position="14"/>
        <end position="440"/>
    </location>
</feature>
<dbReference type="PIRSF" id="PIRSF006060">
    <property type="entry name" value="AA_transporter"/>
    <property type="match status" value="1"/>
</dbReference>
<reference evidence="8" key="1">
    <citation type="submission" date="2020-05" db="EMBL/GenBank/DDBJ databases">
        <authorList>
            <person name="Chiriac C."/>
            <person name="Salcher M."/>
            <person name="Ghai R."/>
            <person name="Kavagutti S V."/>
        </authorList>
    </citation>
    <scope>NUCLEOTIDE SEQUENCE</scope>
</reference>
<evidence type="ECO:0000259" key="6">
    <source>
        <dbReference type="Pfam" id="PF00324"/>
    </source>
</evidence>
<feature type="transmembrane region" description="Helical" evidence="5">
    <location>
        <begin position="195"/>
        <end position="216"/>
    </location>
</feature>
<feature type="transmembrane region" description="Helical" evidence="5">
    <location>
        <begin position="403"/>
        <end position="423"/>
    </location>
</feature>
<dbReference type="EMBL" id="CAFBRY010000011">
    <property type="protein sequence ID" value="CAB5142324.1"/>
    <property type="molecule type" value="Genomic_DNA"/>
</dbReference>
<feature type="transmembrane region" description="Helical" evidence="5">
    <location>
        <begin position="340"/>
        <end position="357"/>
    </location>
</feature>
<evidence type="ECO:0000313" key="8">
    <source>
        <dbReference type="EMBL" id="CAB4730076.1"/>
    </source>
</evidence>
<dbReference type="PANTHER" id="PTHR42770:SF11">
    <property type="entry name" value="INNER MEMBRANE TRANSPORT PROTEIN YBAT"/>
    <property type="match status" value="1"/>
</dbReference>
<name>A0A6J6S5J4_9ZZZZ</name>
<keyword evidence="4 5" id="KW-0472">Membrane</keyword>
<feature type="transmembrane region" description="Helical" evidence="5">
    <location>
        <begin position="443"/>
        <end position="462"/>
    </location>
</feature>
<proteinExistence type="predicted"/>
<feature type="transmembrane region" description="Helical" evidence="5">
    <location>
        <begin position="279"/>
        <end position="296"/>
    </location>
</feature>